<evidence type="ECO:0000259" key="2">
    <source>
        <dbReference type="Pfam" id="PF13966"/>
    </source>
</evidence>
<name>A0AAE1YQS0_9LAMI</name>
<dbReference type="Pfam" id="PF13966">
    <property type="entry name" value="zf-RVT"/>
    <property type="match status" value="1"/>
</dbReference>
<evidence type="ECO:0000256" key="1">
    <source>
        <dbReference type="SAM" id="MobiDB-lite"/>
    </source>
</evidence>
<dbReference type="AlphaFoldDB" id="A0AAE1YQS0"/>
<accession>A0AAE1YQS0</accession>
<reference evidence="3" key="1">
    <citation type="submission" date="2020-06" db="EMBL/GenBank/DDBJ databases">
        <authorList>
            <person name="Li T."/>
            <person name="Hu X."/>
            <person name="Zhang T."/>
            <person name="Song X."/>
            <person name="Zhang H."/>
            <person name="Dai N."/>
            <person name="Sheng W."/>
            <person name="Hou X."/>
            <person name="Wei L."/>
        </authorList>
    </citation>
    <scope>NUCLEOTIDE SEQUENCE</scope>
    <source>
        <strain evidence="3">3651</strain>
        <tissue evidence="3">Leaf</tissue>
    </source>
</reference>
<protein>
    <recommendedName>
        <fullName evidence="2">Reverse transcriptase zinc-binding domain-containing protein</fullName>
    </recommendedName>
</protein>
<evidence type="ECO:0000313" key="4">
    <source>
        <dbReference type="Proteomes" id="UP001293254"/>
    </source>
</evidence>
<feature type="domain" description="Reverse transcriptase zinc-binding" evidence="2">
    <location>
        <begin position="120"/>
        <end position="214"/>
    </location>
</feature>
<keyword evidence="4" id="KW-1185">Reference proteome</keyword>
<comment type="caution">
    <text evidence="3">The sequence shown here is derived from an EMBL/GenBank/DDBJ whole genome shotgun (WGS) entry which is preliminary data.</text>
</comment>
<gene>
    <name evidence="3" type="ORF">Salat_0649300</name>
</gene>
<dbReference type="InterPro" id="IPR026960">
    <property type="entry name" value="RVT-Znf"/>
</dbReference>
<organism evidence="3 4">
    <name type="scientific">Sesamum alatum</name>
    <dbReference type="NCBI Taxonomy" id="300844"/>
    <lineage>
        <taxon>Eukaryota</taxon>
        <taxon>Viridiplantae</taxon>
        <taxon>Streptophyta</taxon>
        <taxon>Embryophyta</taxon>
        <taxon>Tracheophyta</taxon>
        <taxon>Spermatophyta</taxon>
        <taxon>Magnoliopsida</taxon>
        <taxon>eudicotyledons</taxon>
        <taxon>Gunneridae</taxon>
        <taxon>Pentapetalae</taxon>
        <taxon>asterids</taxon>
        <taxon>lamiids</taxon>
        <taxon>Lamiales</taxon>
        <taxon>Pedaliaceae</taxon>
        <taxon>Sesamum</taxon>
    </lineage>
</organism>
<feature type="region of interest" description="Disordered" evidence="1">
    <location>
        <begin position="267"/>
        <end position="286"/>
    </location>
</feature>
<dbReference type="Proteomes" id="UP001293254">
    <property type="component" value="Unassembled WGS sequence"/>
</dbReference>
<reference evidence="3" key="2">
    <citation type="journal article" date="2024" name="Plant">
        <title>Genomic evolution and insights into agronomic trait innovations of Sesamum species.</title>
        <authorList>
            <person name="Miao H."/>
            <person name="Wang L."/>
            <person name="Qu L."/>
            <person name="Liu H."/>
            <person name="Sun Y."/>
            <person name="Le M."/>
            <person name="Wang Q."/>
            <person name="Wei S."/>
            <person name="Zheng Y."/>
            <person name="Lin W."/>
            <person name="Duan Y."/>
            <person name="Cao H."/>
            <person name="Xiong S."/>
            <person name="Wang X."/>
            <person name="Wei L."/>
            <person name="Li C."/>
            <person name="Ma Q."/>
            <person name="Ju M."/>
            <person name="Zhao R."/>
            <person name="Li G."/>
            <person name="Mu C."/>
            <person name="Tian Q."/>
            <person name="Mei H."/>
            <person name="Zhang T."/>
            <person name="Gao T."/>
            <person name="Zhang H."/>
        </authorList>
    </citation>
    <scope>NUCLEOTIDE SEQUENCE</scope>
    <source>
        <strain evidence="3">3651</strain>
    </source>
</reference>
<sequence>MKPNLNLRTRRPERFEAMWVRSDECENIFRKYWNEHDFTRDGSEAGQAIERCRVGLLNWSSKTFGNNAKVCSFKANGQEWDVNKVRSLFSPDEASLILSIPLGRATPDSLVWHRSRQGEFTVHSAYSLHQQIFDDQRASTSHRYPEDNWYFIWKHDIPPKIKMFLWRMCRKAVPTVSNLKRRRCLEEGKCIRCEELNEDEQHVLLSCSFARIVWALSNIPWKVINSWEGGCEEWMRSIEKKLDKEQMAWQRTVFFRLLRRLVDTQGRRRRKRVPSNRVRPQRARSKSISMGLCSQTPMELERGVSTTDHAEALAAHSAIELAVNKGGRKLWLKAMLSTLSNVSSKGG</sequence>
<proteinExistence type="predicted"/>
<dbReference type="EMBL" id="JACGWO010000002">
    <property type="protein sequence ID" value="KAK4434864.1"/>
    <property type="molecule type" value="Genomic_DNA"/>
</dbReference>
<evidence type="ECO:0000313" key="3">
    <source>
        <dbReference type="EMBL" id="KAK4434864.1"/>
    </source>
</evidence>
<feature type="compositionally biased region" description="Basic residues" evidence="1">
    <location>
        <begin position="267"/>
        <end position="285"/>
    </location>
</feature>